<evidence type="ECO:0000313" key="2">
    <source>
        <dbReference type="EMBL" id="TDG38546.1"/>
    </source>
</evidence>
<dbReference type="EMBL" id="LSRL02002945">
    <property type="protein sequence ID" value="TDG38546.1"/>
    <property type="molecule type" value="Genomic_DNA"/>
</dbReference>
<feature type="non-terminal residue" evidence="2">
    <location>
        <position position="1"/>
    </location>
</feature>
<protein>
    <submittedName>
        <fullName evidence="2">Uncharacterized protein</fullName>
    </submittedName>
</protein>
<sequence length="77" mass="7573">IGLTSPSSSSLFFYRSVSDSSPAVSGPTTTSGSNDGLGSGNGSASAVLAWSLSNPWQQGGADAGSTSATSEVSYDCF</sequence>
<accession>A0A484APS5</accession>
<evidence type="ECO:0000256" key="1">
    <source>
        <dbReference type="SAM" id="MobiDB-lite"/>
    </source>
</evidence>
<proteinExistence type="predicted"/>
<comment type="caution">
    <text evidence="2">The sequence shown here is derived from an EMBL/GenBank/DDBJ whole genome shotgun (WGS) entry which is preliminary data.</text>
</comment>
<keyword evidence="3" id="KW-1185">Reference proteome</keyword>
<organism evidence="2 3">
    <name type="scientific">Drosophila navojoa</name>
    <name type="common">Fruit fly</name>
    <dbReference type="NCBI Taxonomy" id="7232"/>
    <lineage>
        <taxon>Eukaryota</taxon>
        <taxon>Metazoa</taxon>
        <taxon>Ecdysozoa</taxon>
        <taxon>Arthropoda</taxon>
        <taxon>Hexapoda</taxon>
        <taxon>Insecta</taxon>
        <taxon>Pterygota</taxon>
        <taxon>Neoptera</taxon>
        <taxon>Endopterygota</taxon>
        <taxon>Diptera</taxon>
        <taxon>Brachycera</taxon>
        <taxon>Muscomorpha</taxon>
        <taxon>Ephydroidea</taxon>
        <taxon>Drosophilidae</taxon>
        <taxon>Drosophila</taxon>
    </lineage>
</organism>
<gene>
    <name evidence="2" type="ORF">AWZ03_015032</name>
</gene>
<feature type="compositionally biased region" description="Polar residues" evidence="1">
    <location>
        <begin position="64"/>
        <end position="77"/>
    </location>
</feature>
<reference evidence="2 3" key="1">
    <citation type="journal article" date="2019" name="J. Hered.">
        <title>An Improved Genome Assembly for Drosophila navojoa, the Basal Species in the mojavensis Cluster.</title>
        <authorList>
            <person name="Vanderlinde T."/>
            <person name="Dupim E.G."/>
            <person name="Nazario-Yepiz N.O."/>
            <person name="Carvalho A.B."/>
        </authorList>
    </citation>
    <scope>NUCLEOTIDE SEQUENCE [LARGE SCALE GENOMIC DNA]</scope>
    <source>
        <strain evidence="2">Navoj_Jal97</strain>
        <tissue evidence="2">Whole organism</tissue>
    </source>
</reference>
<feature type="region of interest" description="Disordered" evidence="1">
    <location>
        <begin position="57"/>
        <end position="77"/>
    </location>
</feature>
<dbReference type="Proteomes" id="UP000295192">
    <property type="component" value="Unassembled WGS sequence"/>
</dbReference>
<feature type="region of interest" description="Disordered" evidence="1">
    <location>
        <begin position="18"/>
        <end position="40"/>
    </location>
</feature>
<dbReference type="AlphaFoldDB" id="A0A484APS5"/>
<name>A0A484APS5_DRONA</name>
<evidence type="ECO:0000313" key="3">
    <source>
        <dbReference type="Proteomes" id="UP000295192"/>
    </source>
</evidence>